<feature type="region of interest" description="Disordered" evidence="5">
    <location>
        <begin position="1"/>
        <end position="45"/>
    </location>
</feature>
<keyword evidence="3" id="KW-0804">Transcription</keyword>
<name>A0A0K9P010_ZOSMR</name>
<evidence type="ECO:0000256" key="5">
    <source>
        <dbReference type="SAM" id="MobiDB-lite"/>
    </source>
</evidence>
<dbReference type="AlphaFoldDB" id="A0A0K9P010"/>
<evidence type="ECO:0000313" key="7">
    <source>
        <dbReference type="Proteomes" id="UP000036987"/>
    </source>
</evidence>
<protein>
    <recommendedName>
        <fullName evidence="8">DNA-directed RNA polymerase III subunit RPC4</fullName>
    </recommendedName>
</protein>
<evidence type="ECO:0000256" key="4">
    <source>
        <dbReference type="ARBA" id="ARBA00023242"/>
    </source>
</evidence>
<keyword evidence="2" id="KW-0240">DNA-directed RNA polymerase</keyword>
<dbReference type="GO" id="GO:0042797">
    <property type="term" value="P:tRNA transcription by RNA polymerase III"/>
    <property type="evidence" value="ECO:0000318"/>
    <property type="project" value="GO_Central"/>
</dbReference>
<dbReference type="STRING" id="29655.A0A0K9P010"/>
<dbReference type="Proteomes" id="UP000036987">
    <property type="component" value="Unassembled WGS sequence"/>
</dbReference>
<feature type="compositionally biased region" description="Basic and acidic residues" evidence="5">
    <location>
        <begin position="192"/>
        <end position="206"/>
    </location>
</feature>
<organism evidence="6 7">
    <name type="scientific">Zostera marina</name>
    <name type="common">Eelgrass</name>
    <dbReference type="NCBI Taxonomy" id="29655"/>
    <lineage>
        <taxon>Eukaryota</taxon>
        <taxon>Viridiplantae</taxon>
        <taxon>Streptophyta</taxon>
        <taxon>Embryophyta</taxon>
        <taxon>Tracheophyta</taxon>
        <taxon>Spermatophyta</taxon>
        <taxon>Magnoliopsida</taxon>
        <taxon>Liliopsida</taxon>
        <taxon>Zosteraceae</taxon>
        <taxon>Zostera</taxon>
    </lineage>
</organism>
<feature type="compositionally biased region" description="Low complexity" evidence="5">
    <location>
        <begin position="1"/>
        <end position="10"/>
    </location>
</feature>
<gene>
    <name evidence="6" type="ORF">ZOSMA_46G00720</name>
</gene>
<dbReference type="GO" id="GO:0003677">
    <property type="term" value="F:DNA binding"/>
    <property type="evidence" value="ECO:0007669"/>
    <property type="project" value="InterPro"/>
</dbReference>
<evidence type="ECO:0000313" key="6">
    <source>
        <dbReference type="EMBL" id="KMZ62396.1"/>
    </source>
</evidence>
<feature type="region of interest" description="Disordered" evidence="5">
    <location>
        <begin position="184"/>
        <end position="206"/>
    </location>
</feature>
<dbReference type="PANTHER" id="PTHR13408:SF0">
    <property type="entry name" value="DNA-DIRECTED RNA POLYMERASE III SUBUNIT RPC4"/>
    <property type="match status" value="1"/>
</dbReference>
<dbReference type="PANTHER" id="PTHR13408">
    <property type="entry name" value="DNA-DIRECTED RNA POLYMERASE III"/>
    <property type="match status" value="1"/>
</dbReference>
<feature type="region of interest" description="Disordered" evidence="5">
    <location>
        <begin position="90"/>
        <end position="119"/>
    </location>
</feature>
<dbReference type="GO" id="GO:0005666">
    <property type="term" value="C:RNA polymerase III complex"/>
    <property type="evidence" value="ECO:0000318"/>
    <property type="project" value="GO_Central"/>
</dbReference>
<evidence type="ECO:0000256" key="2">
    <source>
        <dbReference type="ARBA" id="ARBA00022478"/>
    </source>
</evidence>
<evidence type="ECO:0008006" key="8">
    <source>
        <dbReference type="Google" id="ProtNLM"/>
    </source>
</evidence>
<dbReference type="Pfam" id="PF05132">
    <property type="entry name" value="RNA_pol_Rpc4"/>
    <property type="match status" value="1"/>
</dbReference>
<proteinExistence type="predicted"/>
<dbReference type="OrthoDB" id="747670at2759"/>
<dbReference type="OMA" id="EPWDYTH"/>
<comment type="subcellular location">
    <subcellularLocation>
        <location evidence="1">Nucleus</location>
    </subcellularLocation>
</comment>
<keyword evidence="4" id="KW-0539">Nucleus</keyword>
<reference evidence="7" key="1">
    <citation type="journal article" date="2016" name="Nature">
        <title>The genome of the seagrass Zostera marina reveals angiosperm adaptation to the sea.</title>
        <authorList>
            <person name="Olsen J.L."/>
            <person name="Rouze P."/>
            <person name="Verhelst B."/>
            <person name="Lin Y.-C."/>
            <person name="Bayer T."/>
            <person name="Collen J."/>
            <person name="Dattolo E."/>
            <person name="De Paoli E."/>
            <person name="Dittami S."/>
            <person name="Maumus F."/>
            <person name="Michel G."/>
            <person name="Kersting A."/>
            <person name="Lauritano C."/>
            <person name="Lohaus R."/>
            <person name="Toepel M."/>
            <person name="Tonon T."/>
            <person name="Vanneste K."/>
            <person name="Amirebrahimi M."/>
            <person name="Brakel J."/>
            <person name="Bostroem C."/>
            <person name="Chovatia M."/>
            <person name="Grimwood J."/>
            <person name="Jenkins J.W."/>
            <person name="Jueterbock A."/>
            <person name="Mraz A."/>
            <person name="Stam W.T."/>
            <person name="Tice H."/>
            <person name="Bornberg-Bauer E."/>
            <person name="Green P.J."/>
            <person name="Pearson G.A."/>
            <person name="Procaccini G."/>
            <person name="Duarte C.M."/>
            <person name="Schmutz J."/>
            <person name="Reusch T.B.H."/>
            <person name="Van de Peer Y."/>
        </authorList>
    </citation>
    <scope>NUCLEOTIDE SEQUENCE [LARGE SCALE GENOMIC DNA]</scope>
    <source>
        <strain evidence="7">cv. Finnish</strain>
    </source>
</reference>
<dbReference type="InterPro" id="IPR007811">
    <property type="entry name" value="RPC4"/>
</dbReference>
<dbReference type="EMBL" id="LFYR01001368">
    <property type="protein sequence ID" value="KMZ62396.1"/>
    <property type="molecule type" value="Genomic_DNA"/>
</dbReference>
<evidence type="ECO:0000256" key="3">
    <source>
        <dbReference type="ARBA" id="ARBA00023163"/>
    </source>
</evidence>
<sequence length="289" mass="32620">MADRPSSLSLDSDRPKMKFMPNSLKNKGKKMIQPKLEPSSESSFDASTQLLDNKLRNLAQLVEERRQGGWGPSKVEKKIDLMDDAFSNIDPRALAHANPKKEESQDGGPSNSKEYEDPYDYSLNYPVDYPYRRPHERCPYELAENKPSEEKKKLTVAEELELLDDKDDEEMYLFKFPSHLPMKKPSATSANGKEKVESSSGSKKDDYGKDCCTLADLPAGTIGKLLIYKSGAVRMKIGDLLFDVDTGLERNFPQNIMSLNTETKQACLIGNVNKQVCLSLDVTRYLKHK</sequence>
<comment type="caution">
    <text evidence="6">The sequence shown here is derived from an EMBL/GenBank/DDBJ whole genome shotgun (WGS) entry which is preliminary data.</text>
</comment>
<evidence type="ECO:0000256" key="1">
    <source>
        <dbReference type="ARBA" id="ARBA00004123"/>
    </source>
</evidence>
<accession>A0A0K9P010</accession>
<keyword evidence="7" id="KW-1185">Reference proteome</keyword>